<name>A0A8S1WYG4_9CILI</name>
<evidence type="ECO:0000313" key="1">
    <source>
        <dbReference type="EMBL" id="CAD8190926.1"/>
    </source>
</evidence>
<keyword evidence="2" id="KW-1185">Reference proteome</keyword>
<comment type="caution">
    <text evidence="1">The sequence shown here is derived from an EMBL/GenBank/DDBJ whole genome shotgun (WGS) entry which is preliminary data.</text>
</comment>
<protein>
    <submittedName>
        <fullName evidence="1">Uncharacterized protein</fullName>
    </submittedName>
</protein>
<dbReference type="OrthoDB" id="307849at2759"/>
<dbReference type="EMBL" id="CAJJDO010000097">
    <property type="protein sequence ID" value="CAD8190926.1"/>
    <property type="molecule type" value="Genomic_DNA"/>
</dbReference>
<proteinExistence type="predicted"/>
<gene>
    <name evidence="1" type="ORF">PPENT_87.1.T0970187</name>
</gene>
<evidence type="ECO:0000313" key="2">
    <source>
        <dbReference type="Proteomes" id="UP000689195"/>
    </source>
</evidence>
<dbReference type="AlphaFoldDB" id="A0A8S1WYG4"/>
<dbReference type="Proteomes" id="UP000689195">
    <property type="component" value="Unassembled WGS sequence"/>
</dbReference>
<accession>A0A8S1WYG4</accession>
<reference evidence="1" key="1">
    <citation type="submission" date="2021-01" db="EMBL/GenBank/DDBJ databases">
        <authorList>
            <consortium name="Genoscope - CEA"/>
            <person name="William W."/>
        </authorList>
    </citation>
    <scope>NUCLEOTIDE SEQUENCE</scope>
</reference>
<organism evidence="1 2">
    <name type="scientific">Paramecium pentaurelia</name>
    <dbReference type="NCBI Taxonomy" id="43138"/>
    <lineage>
        <taxon>Eukaryota</taxon>
        <taxon>Sar</taxon>
        <taxon>Alveolata</taxon>
        <taxon>Ciliophora</taxon>
        <taxon>Intramacronucleata</taxon>
        <taxon>Oligohymenophorea</taxon>
        <taxon>Peniculida</taxon>
        <taxon>Parameciidae</taxon>
        <taxon>Paramecium</taxon>
    </lineage>
</organism>
<sequence>MKIELTVIIVQMLIQISNQNCIRQSNNLNYLLKRNHQNVLSYQSGALISSKNRWIYKTRPVGAPYTSCGLGKQISITLLQKYLLNTLKIWFWDYDFLYNESTRHFDIVVYAKLDQGKNKIYENKFAISLMTIEFDDQFVEEFQVVNVGGNTHNGNLNIIKVEAYYKFS</sequence>